<feature type="compositionally biased region" description="Basic and acidic residues" evidence="1">
    <location>
        <begin position="146"/>
        <end position="158"/>
    </location>
</feature>
<evidence type="ECO:0000256" key="2">
    <source>
        <dbReference type="SAM" id="SignalP"/>
    </source>
</evidence>
<dbReference type="Proteomes" id="UP000694925">
    <property type="component" value="Unplaced"/>
</dbReference>
<feature type="signal peptide" evidence="2">
    <location>
        <begin position="1"/>
        <end position="24"/>
    </location>
</feature>
<dbReference type="KEGG" id="ccal:108628431"/>
<protein>
    <submittedName>
        <fullName evidence="4">Uncharacterized protein LOC108628431</fullName>
    </submittedName>
</protein>
<organism evidence="3 4">
    <name type="scientific">Ceratina calcarata</name>
    <dbReference type="NCBI Taxonomy" id="156304"/>
    <lineage>
        <taxon>Eukaryota</taxon>
        <taxon>Metazoa</taxon>
        <taxon>Ecdysozoa</taxon>
        <taxon>Arthropoda</taxon>
        <taxon>Hexapoda</taxon>
        <taxon>Insecta</taxon>
        <taxon>Pterygota</taxon>
        <taxon>Neoptera</taxon>
        <taxon>Endopterygota</taxon>
        <taxon>Hymenoptera</taxon>
        <taxon>Apocrita</taxon>
        <taxon>Aculeata</taxon>
        <taxon>Apoidea</taxon>
        <taxon>Anthophila</taxon>
        <taxon>Apidae</taxon>
        <taxon>Ceratina</taxon>
        <taxon>Zadontomerus</taxon>
    </lineage>
</organism>
<proteinExistence type="predicted"/>
<keyword evidence="3" id="KW-1185">Reference proteome</keyword>
<dbReference type="AlphaFoldDB" id="A0AAJ7S7S5"/>
<reference evidence="4" key="1">
    <citation type="submission" date="2025-08" db="UniProtKB">
        <authorList>
            <consortium name="RefSeq"/>
        </authorList>
    </citation>
    <scope>IDENTIFICATION</scope>
    <source>
        <tissue evidence="4">Whole body</tissue>
    </source>
</reference>
<dbReference type="GeneID" id="108628431"/>
<gene>
    <name evidence="4" type="primary">LOC108628431</name>
</gene>
<evidence type="ECO:0000313" key="4">
    <source>
        <dbReference type="RefSeq" id="XP_026672290.1"/>
    </source>
</evidence>
<name>A0AAJ7S7S5_9HYME</name>
<evidence type="ECO:0000313" key="3">
    <source>
        <dbReference type="Proteomes" id="UP000694925"/>
    </source>
</evidence>
<dbReference type="RefSeq" id="XP_026672290.1">
    <property type="nucleotide sequence ID" value="XM_026816489.1"/>
</dbReference>
<accession>A0AAJ7S7S5</accession>
<evidence type="ECO:0000256" key="1">
    <source>
        <dbReference type="SAM" id="MobiDB-lite"/>
    </source>
</evidence>
<feature type="region of interest" description="Disordered" evidence="1">
    <location>
        <begin position="135"/>
        <end position="158"/>
    </location>
</feature>
<sequence length="319" mass="35261">MMYKLMTIFTSCFILILYARSSTAKALTPEDVEGLLPPDPRDKNETIAAVVQDPVVQDAVHNAVNNGSLNGLVVKKHVFIMPATDPKTVLSKREHLLVVPTENLEDVRKNITEVKQAEARETSTAGNQAFFEEYASEYTPEEDENREERDELSEKRKSGTEFLKNELSHGSALLEPEDTEKKIAVPIVAVIDPTNADKGKVKSPIVAILPNQPIVDVPVNNQVQFLKDNSDRIQKEAQDFVDGSSLTVNTNYYWKPTPEIASPPGSSPISLYVDEVVPSLATEAILTPVVVPQWNLVPLTDDQGEETELGTTVIRNEVD</sequence>
<feature type="chain" id="PRO_5042553272" evidence="2">
    <location>
        <begin position="25"/>
        <end position="319"/>
    </location>
</feature>
<keyword evidence="2" id="KW-0732">Signal</keyword>